<dbReference type="AlphaFoldDB" id="A0A6C0IY82"/>
<dbReference type="EMBL" id="MN740292">
    <property type="protein sequence ID" value="QHT98291.1"/>
    <property type="molecule type" value="Genomic_DNA"/>
</dbReference>
<name>A0A6C0IY82_9ZZZZ</name>
<evidence type="ECO:0000313" key="1">
    <source>
        <dbReference type="EMBL" id="QHT98291.1"/>
    </source>
</evidence>
<proteinExistence type="predicted"/>
<sequence length="168" mass="19945">MESRPEPLKCGKCFPMLRKIRDTTPAHDRRGVWRWVFPKRVVRVLNCSDYKGYVIISPTRESVISKVNIQKVVEVNTENNAVTIQKQRKPLEPESDVEFSIETKKVYVTVFIEIDEDEWVCWRENIYVNACRDDFIIKELDYMDLEKVVGARYTYKEFMELLKKKVST</sequence>
<reference evidence="1" key="1">
    <citation type="journal article" date="2020" name="Nature">
        <title>Giant virus diversity and host interactions through global metagenomics.</title>
        <authorList>
            <person name="Schulz F."/>
            <person name="Roux S."/>
            <person name="Paez-Espino D."/>
            <person name="Jungbluth S."/>
            <person name="Walsh D.A."/>
            <person name="Denef V.J."/>
            <person name="McMahon K.D."/>
            <person name="Konstantinidis K.T."/>
            <person name="Eloe-Fadrosh E.A."/>
            <person name="Kyrpides N.C."/>
            <person name="Woyke T."/>
        </authorList>
    </citation>
    <scope>NUCLEOTIDE SEQUENCE</scope>
    <source>
        <strain evidence="1">GVMAG-M-3300025652-16</strain>
    </source>
</reference>
<protein>
    <submittedName>
        <fullName evidence="1">Uncharacterized protein</fullName>
    </submittedName>
</protein>
<accession>A0A6C0IY82</accession>
<organism evidence="1">
    <name type="scientific">viral metagenome</name>
    <dbReference type="NCBI Taxonomy" id="1070528"/>
    <lineage>
        <taxon>unclassified sequences</taxon>
        <taxon>metagenomes</taxon>
        <taxon>organismal metagenomes</taxon>
    </lineage>
</organism>